<dbReference type="PROSITE" id="PS51257">
    <property type="entry name" value="PROKAR_LIPOPROTEIN"/>
    <property type="match status" value="1"/>
</dbReference>
<sequence length="264" mass="29423">MKNIKLRPFYFVVGLSFSCSVALPILLPPVQAAEEIQYLTSTTGEITRENKADIRGVRGLRGVRGVRGIRGACTQLKENFALRLLVPEHTGKTLDAQPTLYWFVSQPLTAAEFIFILDKVPSTNNAEFSEPIIKTNLKLSVPAGIQALPFAKILPPNKSQFQLKTGVEYRWTLLLTCHPDYPSLDIKSTGTIKRIEPSVELSAELQQSSPEKLPYLYAKNGFWYNALDELAKQIGEHADNNALHKVRVDLLKQGGLSEVVAYDK</sequence>
<organism evidence="1 2">
    <name type="scientific">Thioploca ingrica</name>
    <dbReference type="NCBI Taxonomy" id="40754"/>
    <lineage>
        <taxon>Bacteria</taxon>
        <taxon>Pseudomonadati</taxon>
        <taxon>Pseudomonadota</taxon>
        <taxon>Gammaproteobacteria</taxon>
        <taxon>Thiotrichales</taxon>
        <taxon>Thiotrichaceae</taxon>
        <taxon>Thioploca</taxon>
    </lineage>
</organism>
<proteinExistence type="predicted"/>
<dbReference type="EMBL" id="AP014633">
    <property type="protein sequence ID" value="BAP57000.1"/>
    <property type="molecule type" value="Genomic_DNA"/>
</dbReference>
<dbReference type="OrthoDB" id="5625579at2"/>
<dbReference type="InterPro" id="IPR010328">
    <property type="entry name" value="DUF928"/>
</dbReference>
<evidence type="ECO:0000313" key="2">
    <source>
        <dbReference type="Proteomes" id="UP000031623"/>
    </source>
</evidence>
<dbReference type="KEGG" id="tig:THII_2703"/>
<protein>
    <recommendedName>
        <fullName evidence="3">DUF928 domain-containing protein</fullName>
    </recommendedName>
</protein>
<keyword evidence="2" id="KW-1185">Reference proteome</keyword>
<reference evidence="1 2" key="1">
    <citation type="journal article" date="2014" name="ISME J.">
        <title>Ecophysiology of Thioploca ingrica as revealed by the complete genome sequence supplemented with proteomic evidence.</title>
        <authorList>
            <person name="Kojima H."/>
            <person name="Ogura Y."/>
            <person name="Yamamoto N."/>
            <person name="Togashi T."/>
            <person name="Mori H."/>
            <person name="Watanabe T."/>
            <person name="Nemoto F."/>
            <person name="Kurokawa K."/>
            <person name="Hayashi T."/>
            <person name="Fukui M."/>
        </authorList>
    </citation>
    <scope>NUCLEOTIDE SEQUENCE [LARGE SCALE GENOMIC DNA]</scope>
</reference>
<dbReference type="Proteomes" id="UP000031623">
    <property type="component" value="Chromosome"/>
</dbReference>
<dbReference type="Pfam" id="PF06051">
    <property type="entry name" value="DUF928"/>
    <property type="match status" value="1"/>
</dbReference>
<dbReference type="STRING" id="40754.THII_2703"/>
<gene>
    <name evidence="1" type="ORF">THII_2703</name>
</gene>
<dbReference type="HOGENOM" id="CLU_061545_2_1_6"/>
<evidence type="ECO:0008006" key="3">
    <source>
        <dbReference type="Google" id="ProtNLM"/>
    </source>
</evidence>
<evidence type="ECO:0000313" key="1">
    <source>
        <dbReference type="EMBL" id="BAP57000.1"/>
    </source>
</evidence>
<accession>A0A090ANL6</accession>
<name>A0A090ANL6_9GAMM</name>
<dbReference type="AlphaFoldDB" id="A0A090ANL6"/>